<evidence type="ECO:0000313" key="1">
    <source>
        <dbReference type="EMBL" id="SEB07644.1"/>
    </source>
</evidence>
<protein>
    <submittedName>
        <fullName evidence="1">Uncharacterized protein</fullName>
    </submittedName>
</protein>
<gene>
    <name evidence="1" type="ORF">SAMN04487924_12852</name>
</gene>
<proteinExistence type="predicted"/>
<dbReference type="Proteomes" id="UP000183040">
    <property type="component" value="Unassembled WGS sequence"/>
</dbReference>
<sequence length="91" mass="11003">MKYSEHEGNKKIVLMYYETNCASISIDEWYSLMKGARKCSYQRLVSKIKKELPDLYRDLCLEFYNPFEKQCKQTKTHYILVHSAIEHFIRK</sequence>
<dbReference type="AlphaFoldDB" id="A0A1H4GDL6"/>
<dbReference type="RefSeq" id="WP_256331890.1">
    <property type="nucleotide sequence ID" value="NZ_FNRP01000028.1"/>
</dbReference>
<reference evidence="1 2" key="1">
    <citation type="submission" date="2016-10" db="EMBL/GenBank/DDBJ databases">
        <authorList>
            <person name="de Groot N.N."/>
        </authorList>
    </citation>
    <scope>NUCLEOTIDE SEQUENCE [LARGE SCALE GENOMIC DNA]</scope>
    <source>
        <strain evidence="1 2">NLAE-zl-G339</strain>
    </source>
</reference>
<evidence type="ECO:0000313" key="2">
    <source>
        <dbReference type="Proteomes" id="UP000183040"/>
    </source>
</evidence>
<accession>A0A1H4GDL6</accession>
<name>A0A1H4GDL6_9BACE</name>
<organism evidence="1 2">
    <name type="scientific">Bacteroides xylanisolvens</name>
    <dbReference type="NCBI Taxonomy" id="371601"/>
    <lineage>
        <taxon>Bacteria</taxon>
        <taxon>Pseudomonadati</taxon>
        <taxon>Bacteroidota</taxon>
        <taxon>Bacteroidia</taxon>
        <taxon>Bacteroidales</taxon>
        <taxon>Bacteroidaceae</taxon>
        <taxon>Bacteroides</taxon>
    </lineage>
</organism>
<dbReference type="EMBL" id="FNRP01000028">
    <property type="protein sequence ID" value="SEB07644.1"/>
    <property type="molecule type" value="Genomic_DNA"/>
</dbReference>